<feature type="domain" description="C2H2-type" evidence="11">
    <location>
        <begin position="701"/>
        <end position="729"/>
    </location>
</feature>
<feature type="compositionally biased region" description="Basic and acidic residues" evidence="10">
    <location>
        <begin position="667"/>
        <end position="684"/>
    </location>
</feature>
<keyword evidence="7" id="KW-0804">Transcription</keyword>
<sequence>MSTHVKFHELEPVEKEVTDKEPVNQEATDEEPVENEVANEVPVEKYVIHEEPVDQEVIDEESVDKEVIDEEPVEKEVTNEVDKEVNNEPVEQYITNEDPITSEEPVKKEITDEEPIEKEVTNAESVGKEVTNNELMKKESNEEPVEKEVTYAEPVQKEVFDEQSVTNKEVLEKEVLVWKDVTNEEPVDKGAIEEEPDEKGIKHEEPVEKEITNEKPLLLETVTPDSVAFEVNNTNEELVEKEDTTEQKDDCVELSDIKSNVIKLVAEETTNKKHSTKLIEITSIDHEDLSIESIAENSQVKSEENCGDVINDSREIISFKDNDVKDSITPGKEKTLKADIIEENRIDSNEKNTLVEEESECSTSNSTEEERNKKYGEKDDTNGEEVVVLSNANDDETMFSSLEQGPELDSFTSNKIQIKTNETKLNKNEDNTKPKKTQGDLLNTKEDPEKIEFTTEQDSEIGTPTASETCSGKINSLEGTTKDKENIEEPTDNQENIEDIEAFIHSFTHLKGSEDLSKNETLGANRSRIESTDISLQMKDEDSQSDITAILEDDKEKSENSVHLNVKEPQEESVKTDSKIIENICTNNEKQSASLKNKETEQDIIEKEPTNKQSEKSAKLSNDKNESGENEKSDDQQEIIQSKEENTHTIQKKNSVTVIPESAINNKTDKSNKEESIDTKKPDEQASEINRSPKKKPIQQFQCKKCFEMFGNLENLSKHDNHVHKTSKATFCKICNRNFRNENALKMHHTHLHKHVVNNQKATEKKNLICEKCKSKPKFKSKKELTSHMSVFHKEIPCDLCSEIFSSNYKLQKHKDDAHANELPSDRSEQKKADSNERETKKIDSEKQNSGKTDGENDVDGSIRKSRRLKGNVKDSHKQPVSEPIVTNHPFKCDTCETGFKSKYFLNKHECPIDSARTITCKLCQANIVEKNYEAHEILCANNNKVTCSYCQLSFNTKTMLLRHFVLEHHLGTDEQKATKRKNQEINSDQVKKPKTEQDQNDLETSDGTNVEAKSKSNDTTTKRKCVEIDFLDSDVKKPKTSSKNEKNNLKTSKEFRCDKCNEVLNNQINLEKHIAQVHGKVEVIKCEECSKTFRSAVLLDKHIINAHKNVIKCNACSKVFKTLYLYSKHNLSVHNNPGGPDKHKQKVELPNEPTVKCPDEQDTSNSCPTDEPSTSEKMNTPERCSQSPIIVNEKPSNSQTEDNSTIASKESELKPTTGIEMKESSIAPPSNDKIPHDTMISEHKLAGDVEKERSNEQKEVPNVPTSNCTASPLILVEKLSLDGTGQKMPGIYENAEVPDVPPSNETAPPDNIDEKYKLENVRQNLSEDDENSSLSAPLSIENTSIGTLDSEGSKLPESENEAIVEASAPEIEKPSPTSNTSIGTLNSKGSKLPESVCQMANFEKLAS</sequence>
<evidence type="ECO:0000256" key="7">
    <source>
        <dbReference type="ARBA" id="ARBA00023163"/>
    </source>
</evidence>
<keyword evidence="4 9" id="KW-0863">Zinc-finger</keyword>
<dbReference type="SUPFAM" id="SSF57667">
    <property type="entry name" value="beta-beta-alpha zinc fingers"/>
    <property type="match status" value="1"/>
</dbReference>
<evidence type="ECO:0000256" key="6">
    <source>
        <dbReference type="ARBA" id="ARBA00023015"/>
    </source>
</evidence>
<dbReference type="PROSITE" id="PS00028">
    <property type="entry name" value="ZINC_FINGER_C2H2_1"/>
    <property type="match status" value="7"/>
</dbReference>
<feature type="region of interest" description="Disordered" evidence="10">
    <location>
        <begin position="552"/>
        <end position="696"/>
    </location>
</feature>
<feature type="region of interest" description="Disordered" evidence="10">
    <location>
        <begin position="322"/>
        <end position="496"/>
    </location>
</feature>
<feature type="compositionally biased region" description="Polar residues" evidence="10">
    <location>
        <begin position="454"/>
        <end position="479"/>
    </location>
</feature>
<feature type="region of interest" description="Disordered" evidence="10">
    <location>
        <begin position="973"/>
        <end position="1018"/>
    </location>
</feature>
<feature type="compositionally biased region" description="Basic and acidic residues" evidence="10">
    <location>
        <begin position="443"/>
        <end position="453"/>
    </location>
</feature>
<dbReference type="GO" id="GO:0008270">
    <property type="term" value="F:zinc ion binding"/>
    <property type="evidence" value="ECO:0007669"/>
    <property type="project" value="UniProtKB-KW"/>
</dbReference>
<evidence type="ECO:0000256" key="3">
    <source>
        <dbReference type="ARBA" id="ARBA00022737"/>
    </source>
</evidence>
<feature type="compositionally biased region" description="Basic and acidic residues" evidence="10">
    <location>
        <begin position="1"/>
        <end position="23"/>
    </location>
</feature>
<comment type="subcellular location">
    <subcellularLocation>
        <location evidence="1">Nucleus</location>
    </subcellularLocation>
</comment>
<feature type="domain" description="C2H2-type" evidence="11">
    <location>
        <begin position="946"/>
        <end position="975"/>
    </location>
</feature>
<dbReference type="Gene3D" id="3.30.160.60">
    <property type="entry name" value="Classic Zinc Finger"/>
    <property type="match status" value="3"/>
</dbReference>
<protein>
    <submittedName>
        <fullName evidence="12">Zinc finger protein 26</fullName>
    </submittedName>
</protein>
<keyword evidence="6" id="KW-0805">Transcription regulation</keyword>
<feature type="compositionally biased region" description="Acidic residues" evidence="10">
    <location>
        <begin position="53"/>
        <end position="73"/>
    </location>
</feature>
<dbReference type="Pfam" id="PF00096">
    <property type="entry name" value="zf-C2H2"/>
    <property type="match status" value="1"/>
</dbReference>
<feature type="compositionally biased region" description="Basic and acidic residues" evidence="10">
    <location>
        <begin position="368"/>
        <end position="381"/>
    </location>
</feature>
<keyword evidence="8" id="KW-0539">Nucleus</keyword>
<feature type="compositionally biased region" description="Basic and acidic residues" evidence="10">
    <location>
        <begin position="552"/>
        <end position="580"/>
    </location>
</feature>
<evidence type="ECO:0000256" key="9">
    <source>
        <dbReference type="PROSITE-ProRule" id="PRU00042"/>
    </source>
</evidence>
<dbReference type="GO" id="GO:0005634">
    <property type="term" value="C:nucleus"/>
    <property type="evidence" value="ECO:0007669"/>
    <property type="project" value="UniProtKB-SubCell"/>
</dbReference>
<feature type="compositionally biased region" description="Basic and acidic residues" evidence="10">
    <location>
        <begin position="973"/>
        <end position="998"/>
    </location>
</feature>
<feature type="region of interest" description="Disordered" evidence="10">
    <location>
        <begin position="816"/>
        <end position="882"/>
    </location>
</feature>
<feature type="compositionally biased region" description="Basic and acidic residues" evidence="10">
    <location>
        <begin position="596"/>
        <end position="647"/>
    </location>
</feature>
<reference evidence="12" key="1">
    <citation type="submission" date="2021-05" db="EMBL/GenBank/DDBJ databases">
        <authorList>
            <person name="Alioto T."/>
            <person name="Alioto T."/>
            <person name="Gomez Garrido J."/>
        </authorList>
    </citation>
    <scope>NUCLEOTIDE SEQUENCE</scope>
</reference>
<feature type="compositionally biased region" description="Polar residues" evidence="10">
    <location>
        <begin position="410"/>
        <end position="420"/>
    </location>
</feature>
<feature type="domain" description="C2H2-type" evidence="11">
    <location>
        <begin position="796"/>
        <end position="824"/>
    </location>
</feature>
<feature type="compositionally biased region" description="Polar residues" evidence="10">
    <location>
        <begin position="584"/>
        <end position="595"/>
    </location>
</feature>
<feature type="region of interest" description="Disordered" evidence="10">
    <location>
        <begin position="186"/>
        <end position="216"/>
    </location>
</feature>
<feature type="compositionally biased region" description="Polar residues" evidence="10">
    <location>
        <begin position="1333"/>
        <end position="1348"/>
    </location>
</feature>
<feature type="compositionally biased region" description="Basic and acidic residues" evidence="10">
    <location>
        <begin position="421"/>
        <end position="433"/>
    </location>
</feature>
<feature type="compositionally biased region" description="Basic and acidic residues" evidence="10">
    <location>
        <begin position="135"/>
        <end position="149"/>
    </location>
</feature>
<feature type="region of interest" description="Disordered" evidence="10">
    <location>
        <begin position="1153"/>
        <end position="1269"/>
    </location>
</feature>
<feature type="compositionally biased region" description="Basic and acidic residues" evidence="10">
    <location>
        <begin position="816"/>
        <end position="855"/>
    </location>
</feature>
<feature type="compositionally biased region" description="Basic and acidic residues" evidence="10">
    <location>
        <begin position="74"/>
        <end position="86"/>
    </location>
</feature>
<feature type="compositionally biased region" description="Basic and acidic residues" evidence="10">
    <location>
        <begin position="322"/>
        <end position="354"/>
    </location>
</feature>
<organism evidence="12">
    <name type="scientific">Cacopsylla melanoneura</name>
    <dbReference type="NCBI Taxonomy" id="428564"/>
    <lineage>
        <taxon>Eukaryota</taxon>
        <taxon>Metazoa</taxon>
        <taxon>Ecdysozoa</taxon>
        <taxon>Arthropoda</taxon>
        <taxon>Hexapoda</taxon>
        <taxon>Insecta</taxon>
        <taxon>Pterygota</taxon>
        <taxon>Neoptera</taxon>
        <taxon>Paraneoptera</taxon>
        <taxon>Hemiptera</taxon>
        <taxon>Sternorrhyncha</taxon>
        <taxon>Psylloidea</taxon>
        <taxon>Psyllidae</taxon>
        <taxon>Psyllinae</taxon>
        <taxon>Cacopsylla</taxon>
    </lineage>
</organism>
<dbReference type="InterPro" id="IPR050636">
    <property type="entry name" value="C2H2-ZF_domain-containing"/>
</dbReference>
<feature type="compositionally biased region" description="Polar residues" evidence="10">
    <location>
        <begin position="1376"/>
        <end position="1390"/>
    </location>
</feature>
<keyword evidence="5" id="KW-0862">Zinc</keyword>
<evidence type="ECO:0000256" key="10">
    <source>
        <dbReference type="SAM" id="MobiDB-lite"/>
    </source>
</evidence>
<dbReference type="PANTHER" id="PTHR47772:SF4">
    <property type="entry name" value="ZFP64 ZINC FINGER PROTEIN"/>
    <property type="match status" value="1"/>
</dbReference>
<feature type="compositionally biased region" description="Basic and acidic residues" evidence="10">
    <location>
        <begin position="186"/>
        <end position="213"/>
    </location>
</feature>
<dbReference type="SMART" id="SM00355">
    <property type="entry name" value="ZnF_C2H2"/>
    <property type="match status" value="9"/>
</dbReference>
<feature type="compositionally biased region" description="Polar residues" evidence="10">
    <location>
        <begin position="1164"/>
        <end position="1209"/>
    </location>
</feature>
<dbReference type="EMBL" id="HBUF01156563">
    <property type="protein sequence ID" value="CAG6649246.1"/>
    <property type="molecule type" value="Transcribed_RNA"/>
</dbReference>
<feature type="domain" description="C2H2-type" evidence="11">
    <location>
        <begin position="1056"/>
        <end position="1079"/>
    </location>
</feature>
<keyword evidence="3" id="KW-0677">Repeat</keyword>
<evidence type="ECO:0000256" key="8">
    <source>
        <dbReference type="ARBA" id="ARBA00023242"/>
    </source>
</evidence>
<accession>A0A8D8RFF7</accession>
<feature type="region of interest" description="Disordered" evidence="10">
    <location>
        <begin position="1285"/>
        <end position="1394"/>
    </location>
</feature>
<keyword evidence="2" id="KW-0479">Metal-binding</keyword>
<feature type="region of interest" description="Disordered" evidence="10">
    <location>
        <begin position="1"/>
        <end position="149"/>
    </location>
</feature>
<evidence type="ECO:0000256" key="4">
    <source>
        <dbReference type="ARBA" id="ARBA00022771"/>
    </source>
</evidence>
<evidence type="ECO:0000256" key="1">
    <source>
        <dbReference type="ARBA" id="ARBA00004123"/>
    </source>
</evidence>
<evidence type="ECO:0000313" key="12">
    <source>
        <dbReference type="EMBL" id="CAG6649246.1"/>
    </source>
</evidence>
<proteinExistence type="predicted"/>
<feature type="compositionally biased region" description="Basic and acidic residues" evidence="10">
    <location>
        <begin position="42"/>
        <end position="52"/>
    </location>
</feature>
<name>A0A8D8RFF7_9HEMI</name>
<evidence type="ECO:0000256" key="5">
    <source>
        <dbReference type="ARBA" id="ARBA00022833"/>
    </source>
</evidence>
<dbReference type="InterPro" id="IPR036236">
    <property type="entry name" value="Znf_C2H2_sf"/>
</dbReference>
<feature type="compositionally biased region" description="Basic and acidic residues" evidence="10">
    <location>
        <begin position="1234"/>
        <end position="1260"/>
    </location>
</feature>
<evidence type="ECO:0000259" key="11">
    <source>
        <dbReference type="PROSITE" id="PS50157"/>
    </source>
</evidence>
<dbReference type="PROSITE" id="PS50157">
    <property type="entry name" value="ZINC_FINGER_C2H2_2"/>
    <property type="match status" value="6"/>
</dbReference>
<evidence type="ECO:0000256" key="2">
    <source>
        <dbReference type="ARBA" id="ARBA00022723"/>
    </source>
</evidence>
<dbReference type="PANTHER" id="PTHR47772">
    <property type="entry name" value="ZINC FINGER PROTEIN 200"/>
    <property type="match status" value="1"/>
</dbReference>
<feature type="compositionally biased region" description="Polar residues" evidence="10">
    <location>
        <begin position="648"/>
        <end position="657"/>
    </location>
</feature>
<feature type="domain" description="C2H2-type" evidence="11">
    <location>
        <begin position="1085"/>
        <end position="1108"/>
    </location>
</feature>
<feature type="domain" description="C2H2-type" evidence="11">
    <location>
        <begin position="730"/>
        <end position="753"/>
    </location>
</feature>
<dbReference type="InterPro" id="IPR013087">
    <property type="entry name" value="Znf_C2H2_type"/>
</dbReference>